<gene>
    <name evidence="1" type="ORF">LRQ20_05360</name>
</gene>
<evidence type="ECO:0000313" key="1">
    <source>
        <dbReference type="EMBL" id="MCD7037759.1"/>
    </source>
</evidence>
<reference evidence="1 2" key="1">
    <citation type="journal article" date="2022" name="Int. J. Syst. Evol. Microbiol.">
        <title>Pseudomonas petroselini sp. nov., a pathogen causing bacterial rot of parsley in Japan.</title>
        <authorList>
            <person name="Sawada H."/>
            <person name="Fujikawa T."/>
            <person name="Osada S."/>
            <person name="Satou M."/>
        </authorList>
    </citation>
    <scope>NUCLEOTIDE SEQUENCE [LARGE SCALE GENOMIC DNA]</scope>
    <source>
        <strain evidence="1 2">MAFF 311096</strain>
    </source>
</reference>
<dbReference type="EMBL" id="JAJOZI010000024">
    <property type="protein sequence ID" value="MCD7037759.1"/>
    <property type="molecule type" value="Genomic_DNA"/>
</dbReference>
<evidence type="ECO:0000313" key="2">
    <source>
        <dbReference type="Proteomes" id="UP001154922"/>
    </source>
</evidence>
<proteinExistence type="predicted"/>
<dbReference type="Proteomes" id="UP001154922">
    <property type="component" value="Unassembled WGS sequence"/>
</dbReference>
<accession>A0ABS8QRE8</accession>
<name>A0ABS8QRE8_9PSED</name>
<sequence length="292" mass="31800">MSAMSSNDVKLLSHILHSTSKALGRPSNLATKREMLSRLLGFNDWNGASAMLPNHTPGNTHVGIALLEVPSALPKTFIATGIDAPWRLPEKVRNHLTKHSLNPAGFTVPSCSRPDPEGDAIPRYWSYAVALAPGSITEHKVPLGPHKPDYSRLDHTPSVMTFTNPQGGVAFKLTVWWITLDPNTGTATNFTGAMSRPLSHTFIESITDRVPDLRQAYCLVNSRQAGFSSAVVRCNEMGSELEVVKHLPYMTEVEAWAQLAPYNNVLGLSLLDVADITGACFSADNDDIGETW</sequence>
<dbReference type="RefSeq" id="WP_231807910.1">
    <property type="nucleotide sequence ID" value="NZ_JAJOZG010000021.1"/>
</dbReference>
<reference evidence="1 2" key="2">
    <citation type="journal article" date="2023" name="Plant Pathol.">
        <title>Dismantling and reorganizing Pseudomonas marginalis sensu#lato.</title>
        <authorList>
            <person name="Sawada H."/>
            <person name="Fujikawa T."/>
            <person name="Satou M."/>
        </authorList>
    </citation>
    <scope>NUCLEOTIDE SEQUENCE [LARGE SCALE GENOMIC DNA]</scope>
    <source>
        <strain evidence="1 2">MAFF 311096</strain>
    </source>
</reference>
<keyword evidence="2" id="KW-1185">Reference proteome</keyword>
<comment type="caution">
    <text evidence="1">The sequence shown here is derived from an EMBL/GenBank/DDBJ whole genome shotgun (WGS) entry which is preliminary data.</text>
</comment>
<organism evidence="1 2">
    <name type="scientific">Pseudomonas petroselini</name>
    <dbReference type="NCBI Taxonomy" id="2899822"/>
    <lineage>
        <taxon>Bacteria</taxon>
        <taxon>Pseudomonadati</taxon>
        <taxon>Pseudomonadota</taxon>
        <taxon>Gammaproteobacteria</taxon>
        <taxon>Pseudomonadales</taxon>
        <taxon>Pseudomonadaceae</taxon>
        <taxon>Pseudomonas</taxon>
    </lineage>
</organism>
<protein>
    <submittedName>
        <fullName evidence="1">Uncharacterized protein</fullName>
    </submittedName>
</protein>